<feature type="region of interest" description="Disordered" evidence="2">
    <location>
        <begin position="2184"/>
        <end position="2309"/>
    </location>
</feature>
<feature type="region of interest" description="Disordered" evidence="2">
    <location>
        <begin position="934"/>
        <end position="954"/>
    </location>
</feature>
<dbReference type="SUPFAM" id="SSF74924">
    <property type="entry name" value="Cap-Gly domain"/>
    <property type="match status" value="1"/>
</dbReference>
<dbReference type="InterPro" id="IPR036859">
    <property type="entry name" value="CAP-Gly_dom_sf"/>
</dbReference>
<feature type="region of interest" description="Disordered" evidence="2">
    <location>
        <begin position="2654"/>
        <end position="2724"/>
    </location>
</feature>
<dbReference type="Proteomes" id="UP000694389">
    <property type="component" value="Unassembled WGS sequence"/>
</dbReference>
<feature type="region of interest" description="Disordered" evidence="2">
    <location>
        <begin position="1632"/>
        <end position="1677"/>
    </location>
</feature>
<feature type="compositionally biased region" description="Low complexity" evidence="2">
    <location>
        <begin position="1526"/>
        <end position="1538"/>
    </location>
</feature>
<feature type="coiled-coil region" evidence="1">
    <location>
        <begin position="1938"/>
        <end position="1965"/>
    </location>
</feature>
<feature type="compositionally biased region" description="Basic and acidic residues" evidence="2">
    <location>
        <begin position="278"/>
        <end position="290"/>
    </location>
</feature>
<evidence type="ECO:0000256" key="1">
    <source>
        <dbReference type="SAM" id="Coils"/>
    </source>
</evidence>
<feature type="region of interest" description="Disordered" evidence="2">
    <location>
        <begin position="2903"/>
        <end position="2976"/>
    </location>
</feature>
<dbReference type="GeneID" id="127349978"/>
<feature type="compositionally biased region" description="Polar residues" evidence="2">
    <location>
        <begin position="1835"/>
        <end position="1848"/>
    </location>
</feature>
<feature type="compositionally biased region" description="Basic and acidic residues" evidence="2">
    <location>
        <begin position="635"/>
        <end position="657"/>
    </location>
</feature>
<dbReference type="PANTHER" id="PTHR13958">
    <property type="entry name" value="CENTROSOME-ASSOCIATED PROTEIN 350"/>
    <property type="match status" value="1"/>
</dbReference>
<feature type="compositionally biased region" description="Polar residues" evidence="2">
    <location>
        <begin position="107"/>
        <end position="122"/>
    </location>
</feature>
<feature type="compositionally biased region" description="Polar residues" evidence="2">
    <location>
        <begin position="2472"/>
        <end position="2481"/>
    </location>
</feature>
<dbReference type="InterPro" id="IPR000938">
    <property type="entry name" value="CAP-Gly_domain"/>
</dbReference>
<feature type="compositionally biased region" description="Low complexity" evidence="2">
    <location>
        <begin position="2026"/>
        <end position="2042"/>
    </location>
</feature>
<name>A0A8C4HQX3_DICLA</name>
<feature type="compositionally biased region" description="Low complexity" evidence="2">
    <location>
        <begin position="1224"/>
        <end position="1235"/>
    </location>
</feature>
<feature type="compositionally biased region" description="Low complexity" evidence="2">
    <location>
        <begin position="94"/>
        <end position="106"/>
    </location>
</feature>
<feature type="compositionally biased region" description="Basic and acidic residues" evidence="2">
    <location>
        <begin position="1561"/>
        <end position="1587"/>
    </location>
</feature>
<reference evidence="4" key="2">
    <citation type="submission" date="2025-09" db="UniProtKB">
        <authorList>
            <consortium name="Ensembl"/>
        </authorList>
    </citation>
    <scope>IDENTIFICATION</scope>
</reference>
<sequence>MRSSRRTEVSLKSSAQQLTDHNIGTELTTAWKSLAQSKAALRHIENRLEAAPGTGVLLESVMDPPKKKSSRTVRCRDGQQADDSGGSSKHRGRSQQSPEKSSSRSPLRNTTQDSNVRRNNSVEFREPLASYREATPPPHPSSQLEAYSLQSVPGSACPSSTPPSDPLLSQLVYQRDTRDKQTDRDLDSTHSSALESTEVRYLNDQPALVTLRTSGNQSHLTGGRVRAREGAEEESTPKAQFGMDSQESSPCLAPAPGSIRRGESTPSTSPGSASQRLENLRRHQPDDKLEKLKERIRRQRQHLEEAAEREKLLGYLEQPIMEAVGSNNAGTSNMPKAKIRKVAAAPPAPIYKGFNSAETKIQTPDGKVWKEDEFHNLSREIYRDLSRQFAESTRSRHQQQREQRPDRSKERRPTKPVRKVHRAAPSSDLNAKPVISPASWREGQKLVKMVLGPVPKLPREDRPQTADGLSRTASHRRSSSDPRSESKPRSQPNSTERPHSGFRGHSKSLSTNTSTPSPADRERAPVGISADLLSADIQGILDDLQLECKAAEKEERVRQRSRGGRSGRRGRGGSGSQTRTPVSAWGTTFAMGSSSRGCRSASPSTRRPETANIADTGHKKRHYDADTVRQYISKQQEERKRRQAEEKRALREEAERRNQRLQELYRKQKVVAKTVALPSEAPVAPVQKRLQETYNKLLLEEAQLGDEATQMQPAAPSSQMRPMYQPSGESDKENKRLEAPQSPSSSDRSLNDQPPPSLSRNDLDAGVASLLQPDHLSPAVRPMTGPSSSALAPFGDHLLSRLLRLETAVAACDVQHTQRSVTVPTNRSKMSRIEALKATAASLSNRIESEARKLAGEGINYGTATSMDVDTILAPRPSQANPDDGRWAEMAATENNDMAFQRVHRILTSTGHSSYNGTSLPGAGNLHALRGQKETKGTHTSLTDPQTPPADLTGTILNSYTHERRKLVNGLEKVERMDKMAQRRGFGLTEDKNQTDLHDSSAGSISEGPLLSEGSFSEDETSPPHPSSNRVTRAADCLEAVDYCAGQRRDYHRLSEFQREAVRCSALSSPFAQHDGSKAAWEELNRGSPLSVINIFTKNLHGHVRVSERNSPPAHSLHSESGPVDAAVYEDDFVSSHSSGASGQLKRASNSRSVNNHFEELMRRSPYEKSIGGVNSHHSSFHSSIHSPHLSSGSPSGSSPKHSARKRGTASDQSDATLVEEQRSSCSPPSVALSSDSRKRGSDKSSAHSQATSVHSNDTSGEICHQSLGIDSRKSSAVRTKQASPSGSPDPGSPPGADSLSEPLRSGSLATINPSTGTIARNGRADTKATGELQYSPAVLQQRMAAELQYLESIEESVRQLGDVERLMGVSMAQQESASLAQMLKVKQQRHERDLYELKIKAEREALETQLQLEENRQRVARAHIELQESLAGTQKETLEGLQEATTKMMSQQAEAARYTADTARHIMEMTELARSQIAGALVVPPVATDSSMLDKREEQQQQEKIDSDSFQSELSSRRIRKEEPLSSLNSLSHSDSLSFRRPNLSGVDSNSHHSPSHVSSDLRERTKKEAVEGKWSKGGQRTEKEAVSSSIEDEVLTAANDSLCSDSFPSVVDEKGDSTSVATEYSLKFDESMTEDEIEERSFRSLLPSEAHRRGTKEKKSRHHEESEDDGSNYNTTLVSGAHNILKSQDANMAFSGGQDSFSQFTMDMVRQYMKDEEVRLQHQSSLLRLRQKALKEKTRTELAWLEHQKKRLRDKGEDDKMPPIRKKQRGLLLKLQQEQAEIKRLQEANKAARKERQLLLKQQEEIERMRNSTLRLKERLKSAGGEAPPETPVSETPMSEAASSNMRHAEDIRSPSPSLSISGSETSSIMQKLKKMRSHMDEKHCSPVHYFFSVFTAHHWASLSVCLPNLHPKFQLFIYNQLVRFLTKREQQLMQRRHHAEELLQWKQRLDQEEAEVRRMEKEALAVWDRQTPQDKDVAESQKKEISDISPSHHLSSEPRTDSEKEYVSEGDSATPESSIHTEGLGSQQPGSPSSVQPASIPETPLTSVQSSPANYTQDFSSASQSPSRQSPFKGSHSPAASPSDGSSKTKMQLRSSSRTANLAHAQPTDSPMATQTEPISDQSDIESRIKALKEELRKRKFMAYQLKKEQKKRHKERLKAQEASLLKQLESYDNFIEKTKAELNKGPDSTPDTKSVIKDSTSVAEQSSIKLPTHRSETSKISGSERMRTDTSLDHNALPQPDHSRSTSVPEELSDEDPPTVTPTPVYGSPECQTSGLRSHLFTEGLIRPSSKEDQAQIIESGDENIESYQRSYVQEELEVEVSSKSEDQHSQYLLKLEKEDRLDSQEKLPTSKHVSSSMSEEHRHSPSVSLEQDKQIKTRETSEAEEAVKSNASNGLLSLAVDLKPSPHPSYISSFSDHSYSPDSVAFSSKKEAPIKDVEVSSPIVEGYNDDFESSVYSSPREEHHSSKPASQISVSPTEIKGLSKDSSPPLYDSQDEEVEEEIDEELSHHSGISGASHQSERLLDLHNQTEDSKHDSKDIAISSHSPPISPMQTPLSPVIDEMSTFNIGDRVLVGGVQPGTLRFKGPTSFANGFWAGVELDKSEGSNNGTYDGVVYFECDDSHGIFAPPDKITHLPDKFEIYTDTTEDEDSFFDDLSDKGGDKRKTDEDRSQKEGNLKSENEQTTHKVYGSGDKKVTDESVHKAESNLNSHNYNESKHPISNGNSRDIILDFEDAPTTLLISDIDKICLGKQSQKEITTIEEREDMDSQHQFTPADLTDIGDDKGEQKDKDILDTFADKLLNNFMKDTVKQFSEIKKAKEQKIEAANQMNGDLFGENEEWFSSVDQKDGLPFFLPAEKEELSSPELCNRPESPVLGASGQEELAKRLAELELSRELLDELGDDEDWFDEDFGLSSRREQQRLKQKQREEEEEARLGRSGSSAGAALGGLVSSPGGEQQVKTPPRPELPLPLPPKLPEQPAMVVPHSAIEVEKMVHAATQEIWESCGLGKEGALTLAQLPNPKPSQEYLGKEASSQDQEALSICSYRKAVYDLTWEMLQEIYAEDPNTDQPQWVKPHRVKSSFFHRVKTPGDITKIQEYITGEVLKLYGLTKDQSQKTDWQKMLKFGRKKRDRVDHILVQELHEEEAQWVNYDEDELFVKMQLADSIFDALLKDTANVLTLIYDKRAKRDTLS</sequence>
<feature type="region of interest" description="Disordered" evidence="2">
    <location>
        <begin position="388"/>
        <end position="436"/>
    </location>
</feature>
<feature type="compositionally biased region" description="Basic and acidic residues" evidence="2">
    <location>
        <begin position="2375"/>
        <end position="2392"/>
    </location>
</feature>
<feature type="region of interest" description="Disordered" evidence="2">
    <location>
        <begin position="1"/>
        <end position="22"/>
    </location>
</feature>
<evidence type="ECO:0000256" key="2">
    <source>
        <dbReference type="SAM" id="MobiDB-lite"/>
    </source>
</evidence>
<dbReference type="CTD" id="9857"/>
<dbReference type="InterPro" id="IPR028750">
    <property type="entry name" value="CEP350/CC187"/>
</dbReference>
<dbReference type="Ensembl" id="ENSDLAT00005049655.2">
    <property type="protein sequence ID" value="ENSDLAP00005046542.2"/>
    <property type="gene ID" value="ENSDLAG00005020583.2"/>
</dbReference>
<feature type="compositionally biased region" description="Polar residues" evidence="2">
    <location>
        <begin position="264"/>
        <end position="277"/>
    </location>
</feature>
<feature type="domain" description="CAP-Gly" evidence="3">
    <location>
        <begin position="2590"/>
        <end position="2632"/>
    </location>
</feature>
<feature type="compositionally biased region" description="Polar residues" evidence="2">
    <location>
        <begin position="141"/>
        <end position="153"/>
    </location>
</feature>
<evidence type="ECO:0000313" key="5">
    <source>
        <dbReference type="Proteomes" id="UP000694389"/>
    </source>
</evidence>
<feature type="region of interest" description="Disordered" evidence="2">
    <location>
        <begin position="2859"/>
        <end position="2881"/>
    </location>
</feature>
<feature type="compositionally biased region" description="Basic and acidic residues" evidence="2">
    <location>
        <begin position="2660"/>
        <end position="2689"/>
    </location>
</feature>
<dbReference type="RefSeq" id="XP_051232056.1">
    <property type="nucleotide sequence ID" value="XM_051376096.1"/>
</dbReference>
<feature type="compositionally biased region" description="Low complexity" evidence="2">
    <location>
        <begin position="2063"/>
        <end position="2074"/>
    </location>
</feature>
<keyword evidence="5" id="KW-1185">Reference proteome</keyword>
<feature type="compositionally biased region" description="Polar residues" evidence="2">
    <location>
        <begin position="2710"/>
        <end position="2724"/>
    </location>
</feature>
<organism evidence="4 5">
    <name type="scientific">Dicentrarchus labrax</name>
    <name type="common">European seabass</name>
    <name type="synonym">Morone labrax</name>
    <dbReference type="NCBI Taxonomy" id="13489"/>
    <lineage>
        <taxon>Eukaryota</taxon>
        <taxon>Metazoa</taxon>
        <taxon>Chordata</taxon>
        <taxon>Craniata</taxon>
        <taxon>Vertebrata</taxon>
        <taxon>Euteleostomi</taxon>
        <taxon>Actinopterygii</taxon>
        <taxon>Neopterygii</taxon>
        <taxon>Teleostei</taxon>
        <taxon>Neoteleostei</taxon>
        <taxon>Acanthomorphata</taxon>
        <taxon>Eupercaria</taxon>
        <taxon>Moronidae</taxon>
        <taxon>Dicentrarchus</taxon>
    </lineage>
</organism>
<evidence type="ECO:0000313" key="4">
    <source>
        <dbReference type="Ensembl" id="ENSDLAP00005046542.2"/>
    </source>
</evidence>
<feature type="compositionally biased region" description="Basic and acidic residues" evidence="2">
    <location>
        <begin position="2433"/>
        <end position="2443"/>
    </location>
</feature>
<feature type="compositionally biased region" description="Basic and acidic residues" evidence="2">
    <location>
        <begin position="2523"/>
        <end position="2543"/>
    </location>
</feature>
<dbReference type="Pfam" id="PF01302">
    <property type="entry name" value="CAP_GLY"/>
    <property type="match status" value="1"/>
</dbReference>
<feature type="compositionally biased region" description="Polar residues" evidence="2">
    <location>
        <begin position="709"/>
        <end position="720"/>
    </location>
</feature>
<feature type="compositionally biased region" description="Polar residues" evidence="2">
    <location>
        <begin position="1308"/>
        <end position="1319"/>
    </location>
</feature>
<feature type="coiled-coil region" evidence="1">
    <location>
        <begin position="1397"/>
        <end position="1462"/>
    </location>
</feature>
<feature type="region of interest" description="Disordered" evidence="2">
    <location>
        <begin position="2764"/>
        <end position="2788"/>
    </location>
</feature>
<dbReference type="OrthoDB" id="306254at2759"/>
<feature type="compositionally biased region" description="Polar residues" evidence="2">
    <location>
        <begin position="2110"/>
        <end position="2125"/>
    </location>
</feature>
<feature type="compositionally biased region" description="Basic and acidic residues" evidence="2">
    <location>
        <begin position="1493"/>
        <end position="1508"/>
    </location>
</feature>
<feature type="coiled-coil region" evidence="1">
    <location>
        <begin position="1737"/>
        <end position="1821"/>
    </location>
</feature>
<gene>
    <name evidence="4" type="primary">cep350</name>
</gene>
<feature type="compositionally biased region" description="Basic and acidic residues" evidence="2">
    <location>
        <begin position="2217"/>
        <end position="2236"/>
    </location>
</feature>
<feature type="compositionally biased region" description="Basic and acidic residues" evidence="2">
    <location>
        <begin position="2325"/>
        <end position="2350"/>
    </location>
</feature>
<feature type="compositionally biased region" description="Acidic residues" evidence="2">
    <location>
        <begin position="2903"/>
        <end position="2915"/>
    </location>
</feature>
<feature type="region of interest" description="Disordered" evidence="2">
    <location>
        <begin position="553"/>
        <end position="657"/>
    </location>
</feature>
<feature type="compositionally biased region" description="Low complexity" evidence="2">
    <location>
        <begin position="2413"/>
        <end position="2428"/>
    </location>
</feature>
<feature type="compositionally biased region" description="Basic and acidic residues" evidence="2">
    <location>
        <begin position="989"/>
        <end position="999"/>
    </location>
</feature>
<dbReference type="OMA" id="ESKHIYC"/>
<feature type="region of interest" description="Disordered" evidence="2">
    <location>
        <begin position="451"/>
        <end position="523"/>
    </location>
</feature>
<dbReference type="PANTHER" id="PTHR13958:SF3">
    <property type="entry name" value="CAP-GLY DOMAIN-CONTAINING PROTEIN-RELATED"/>
    <property type="match status" value="1"/>
</dbReference>
<feature type="compositionally biased region" description="Polar residues" evidence="2">
    <location>
        <begin position="211"/>
        <end position="220"/>
    </location>
</feature>
<feature type="compositionally biased region" description="Basic and acidic residues" evidence="2">
    <location>
        <begin position="175"/>
        <end position="188"/>
    </location>
</feature>
<feature type="compositionally biased region" description="Polar residues" evidence="2">
    <location>
        <begin position="10"/>
        <end position="22"/>
    </location>
</feature>
<keyword evidence="1" id="KW-0175">Coiled coil</keyword>
<feature type="region of interest" description="Disordered" evidence="2">
    <location>
        <begin position="1822"/>
        <end position="1867"/>
    </location>
</feature>
<feature type="compositionally biased region" description="Basic and acidic residues" evidence="2">
    <location>
        <begin position="1236"/>
        <end position="1246"/>
    </location>
</feature>
<feature type="compositionally biased region" description="Low complexity" evidence="2">
    <location>
        <begin position="1856"/>
        <end position="1867"/>
    </location>
</feature>
<feature type="region of interest" description="Disordered" evidence="2">
    <location>
        <begin position="704"/>
        <end position="763"/>
    </location>
</feature>
<feature type="region of interest" description="Disordered" evidence="2">
    <location>
        <begin position="985"/>
        <end position="1030"/>
    </location>
</feature>
<dbReference type="PROSITE" id="PS50245">
    <property type="entry name" value="CAP_GLY_2"/>
    <property type="match status" value="1"/>
</dbReference>
<feature type="compositionally biased region" description="Basic and acidic residues" evidence="2">
    <location>
        <begin position="1997"/>
        <end position="2010"/>
    </location>
</feature>
<reference evidence="4" key="1">
    <citation type="submission" date="2025-08" db="UniProtKB">
        <authorList>
            <consortium name="Ensembl"/>
        </authorList>
    </citation>
    <scope>IDENTIFICATION</scope>
</reference>
<feature type="compositionally biased region" description="Polar residues" evidence="2">
    <location>
        <begin position="1247"/>
        <end position="1260"/>
    </location>
</feature>
<evidence type="ECO:0000259" key="3">
    <source>
        <dbReference type="PROSITE" id="PS50245"/>
    </source>
</evidence>
<dbReference type="GO" id="GO:0008017">
    <property type="term" value="F:microtubule binding"/>
    <property type="evidence" value="ECO:0007669"/>
    <property type="project" value="InterPro"/>
</dbReference>
<feature type="compositionally biased region" description="Pro residues" evidence="2">
    <location>
        <begin position="2966"/>
        <end position="2976"/>
    </location>
</feature>
<feature type="compositionally biased region" description="Polar residues" evidence="2">
    <location>
        <begin position="2081"/>
        <end position="2103"/>
    </location>
</feature>
<feature type="compositionally biased region" description="Polar residues" evidence="2">
    <location>
        <begin position="2047"/>
        <end position="2062"/>
    </location>
</feature>
<proteinExistence type="predicted"/>
<accession>A0A8C4HQX3</accession>
<feature type="compositionally biased region" description="Basic and acidic residues" evidence="2">
    <location>
        <begin position="2919"/>
        <end position="2932"/>
    </location>
</feature>
<feature type="compositionally biased region" description="Low complexity" evidence="2">
    <location>
        <begin position="2940"/>
        <end position="2959"/>
    </location>
</feature>
<dbReference type="SMART" id="SM01052">
    <property type="entry name" value="CAP_GLY"/>
    <property type="match status" value="1"/>
</dbReference>
<feature type="compositionally biased region" description="Low complexity" evidence="2">
    <location>
        <begin position="1176"/>
        <end position="1201"/>
    </location>
</feature>
<feature type="region of interest" description="Disordered" evidence="2">
    <location>
        <begin position="1970"/>
        <end position="2129"/>
    </location>
</feature>
<feature type="compositionally biased region" description="Basic and acidic residues" evidence="2">
    <location>
        <begin position="1974"/>
        <end position="1989"/>
    </location>
</feature>
<protein>
    <submittedName>
        <fullName evidence="4">Centrosomal protein 350</fullName>
    </submittedName>
</protein>
<feature type="compositionally biased region" description="Basic and acidic residues" evidence="2">
    <location>
        <begin position="729"/>
        <end position="738"/>
    </location>
</feature>
<dbReference type="RefSeq" id="XP_051232057.1">
    <property type="nucleotide sequence ID" value="XM_051376097.1"/>
</dbReference>
<feature type="compositionally biased region" description="Polar residues" evidence="2">
    <location>
        <begin position="741"/>
        <end position="752"/>
    </location>
</feature>
<dbReference type="Gene3D" id="2.30.30.190">
    <property type="entry name" value="CAP Gly-rich-like domain"/>
    <property type="match status" value="1"/>
</dbReference>
<feature type="compositionally biased region" description="Basic and acidic residues" evidence="2">
    <location>
        <begin position="2696"/>
        <end position="2709"/>
    </location>
</feature>
<feature type="region of interest" description="Disordered" evidence="2">
    <location>
        <begin position="1492"/>
        <end position="1589"/>
    </location>
</feature>
<dbReference type="GO" id="GO:0034453">
    <property type="term" value="P:microtubule anchoring"/>
    <property type="evidence" value="ECO:0007669"/>
    <property type="project" value="InterPro"/>
</dbReference>
<feature type="compositionally biased region" description="Basic and acidic residues" evidence="2">
    <location>
        <begin position="478"/>
        <end position="488"/>
    </location>
</feature>
<feature type="compositionally biased region" description="Low complexity" evidence="2">
    <location>
        <begin position="592"/>
        <end position="604"/>
    </location>
</feature>
<feature type="compositionally biased region" description="Polar residues" evidence="2">
    <location>
        <begin position="507"/>
        <end position="517"/>
    </location>
</feature>
<feature type="region of interest" description="Disordered" evidence="2">
    <location>
        <begin position="51"/>
        <end position="290"/>
    </location>
</feature>
<feature type="compositionally biased region" description="Low complexity" evidence="2">
    <location>
        <begin position="1283"/>
        <end position="1299"/>
    </location>
</feature>
<feature type="compositionally biased region" description="Basic and acidic residues" evidence="2">
    <location>
        <begin position="399"/>
        <end position="413"/>
    </location>
</feature>
<dbReference type="GeneTree" id="ENSGT00940000155130"/>
<feature type="compositionally biased region" description="Polar residues" evidence="2">
    <location>
        <begin position="2193"/>
        <end position="2213"/>
    </location>
</feature>
<feature type="region of interest" description="Disordered" evidence="2">
    <location>
        <begin position="1169"/>
        <end position="1322"/>
    </location>
</feature>
<feature type="compositionally biased region" description="Acidic residues" evidence="2">
    <location>
        <begin position="2498"/>
        <end position="2509"/>
    </location>
</feature>
<dbReference type="GO" id="GO:0005813">
    <property type="term" value="C:centrosome"/>
    <property type="evidence" value="ECO:0007669"/>
    <property type="project" value="InterPro"/>
</dbReference>
<feature type="compositionally biased region" description="Basic residues" evidence="2">
    <location>
        <begin position="559"/>
        <end position="571"/>
    </location>
</feature>
<feature type="region of interest" description="Disordered" evidence="2">
    <location>
        <begin position="2323"/>
        <end position="2561"/>
    </location>
</feature>